<reference evidence="1 2" key="1">
    <citation type="submission" date="2018-09" db="EMBL/GenBank/DDBJ databases">
        <title>whole genome sequence of T. equiperdum IVM-t1 strain.</title>
        <authorList>
            <person name="Suganuma K."/>
        </authorList>
    </citation>
    <scope>NUCLEOTIDE SEQUENCE [LARGE SCALE GENOMIC DNA]</scope>
    <source>
        <strain evidence="1 2">IVM-t1</strain>
    </source>
</reference>
<organism evidence="1 2">
    <name type="scientific">Trypanosoma brucei equiperdum</name>
    <dbReference type="NCBI Taxonomy" id="630700"/>
    <lineage>
        <taxon>Eukaryota</taxon>
        <taxon>Discoba</taxon>
        <taxon>Euglenozoa</taxon>
        <taxon>Kinetoplastea</taxon>
        <taxon>Metakinetoplastina</taxon>
        <taxon>Trypanosomatida</taxon>
        <taxon>Trypanosomatidae</taxon>
        <taxon>Trypanosoma</taxon>
    </lineage>
</organism>
<dbReference type="AlphaFoldDB" id="A0A3L6L9G2"/>
<dbReference type="EMBL" id="QSBY01000008">
    <property type="protein sequence ID" value="RHW71030.1"/>
    <property type="molecule type" value="Genomic_DNA"/>
</dbReference>
<evidence type="ECO:0000313" key="1">
    <source>
        <dbReference type="EMBL" id="RHW71030.1"/>
    </source>
</evidence>
<comment type="caution">
    <text evidence="1">The sequence shown here is derived from an EMBL/GenBank/DDBJ whole genome shotgun (WGS) entry which is preliminary data.</text>
</comment>
<sequence>MRFSRRLFHPYRIDVSSLERAKRQQGAQGIRTSPRVSLIHCAKRAWRKAMSGYEFFFPSSGKGGPAK</sequence>
<dbReference type="Proteomes" id="UP000266743">
    <property type="component" value="Chromosome 8"/>
</dbReference>
<gene>
    <name evidence="1" type="ORF">DPX39_080049000</name>
</gene>
<name>A0A3L6L9G2_9TRYP</name>
<accession>A0A3L6L9G2</accession>
<proteinExistence type="predicted"/>
<protein>
    <submittedName>
        <fullName evidence="1">Uncharacterized protein</fullName>
    </submittedName>
</protein>
<evidence type="ECO:0000313" key="2">
    <source>
        <dbReference type="Proteomes" id="UP000266743"/>
    </source>
</evidence>